<protein>
    <submittedName>
        <fullName evidence="1">Uncharacterized protein</fullName>
    </submittedName>
</protein>
<keyword evidence="2" id="KW-1185">Reference proteome</keyword>
<gene>
    <name evidence="1" type="ORF">CFAM422_002756</name>
</gene>
<evidence type="ECO:0000313" key="1">
    <source>
        <dbReference type="EMBL" id="KAF3074637.1"/>
    </source>
</evidence>
<name>A0A9P4XMM2_9HYPO</name>
<dbReference type="AlphaFoldDB" id="A0A9P4XMM2"/>
<reference evidence="1 2" key="1">
    <citation type="submission" date="2018-06" db="EMBL/GenBank/DDBJ databases">
        <title>Genome analysis of cellulolytic fungus Trichoderma lentiforme CFAM-422.</title>
        <authorList>
            <person name="Steindorff A.S."/>
            <person name="Formighieri E.F."/>
            <person name="Midorikawa G.E.O."/>
            <person name="Tamietti M.S."/>
            <person name="Ramos E.Z."/>
            <person name="Silva A.S."/>
            <person name="Bon E.P.S."/>
            <person name="Mendes T.D."/>
            <person name="Damaso M.C.T."/>
            <person name="Favaro L.C.L."/>
        </authorList>
    </citation>
    <scope>NUCLEOTIDE SEQUENCE [LARGE SCALE GENOMIC DNA]</scope>
    <source>
        <strain evidence="1 2">CFAM-422</strain>
    </source>
</reference>
<proteinExistence type="predicted"/>
<accession>A0A9P4XMM2</accession>
<evidence type="ECO:0000313" key="2">
    <source>
        <dbReference type="Proteomes" id="UP000801864"/>
    </source>
</evidence>
<organism evidence="1 2">
    <name type="scientific">Trichoderma lentiforme</name>
    <dbReference type="NCBI Taxonomy" id="1567552"/>
    <lineage>
        <taxon>Eukaryota</taxon>
        <taxon>Fungi</taxon>
        <taxon>Dikarya</taxon>
        <taxon>Ascomycota</taxon>
        <taxon>Pezizomycotina</taxon>
        <taxon>Sordariomycetes</taxon>
        <taxon>Hypocreomycetidae</taxon>
        <taxon>Hypocreales</taxon>
        <taxon>Hypocreaceae</taxon>
        <taxon>Trichoderma</taxon>
    </lineage>
</organism>
<comment type="caution">
    <text evidence="1">The sequence shown here is derived from an EMBL/GenBank/DDBJ whole genome shotgun (WGS) entry which is preliminary data.</text>
</comment>
<dbReference type="Proteomes" id="UP000801864">
    <property type="component" value="Unassembled WGS sequence"/>
</dbReference>
<dbReference type="EMBL" id="QLNT01000004">
    <property type="protein sequence ID" value="KAF3074637.1"/>
    <property type="molecule type" value="Genomic_DNA"/>
</dbReference>
<sequence>MDPTAAFDEVLEQARKLHIAGEPSLEERSTIDIPCGSKENENRETVGEATCRWSVAFEGNEGGSALSYKRTIKRQYVQRRRCIG</sequence>